<keyword evidence="2" id="KW-1185">Reference proteome</keyword>
<evidence type="ECO:0000313" key="2">
    <source>
        <dbReference type="Proteomes" id="UP000318995"/>
    </source>
</evidence>
<organism evidence="1 2">
    <name type="scientific">Botrimarina hoheduenensis</name>
    <dbReference type="NCBI Taxonomy" id="2528000"/>
    <lineage>
        <taxon>Bacteria</taxon>
        <taxon>Pseudomonadati</taxon>
        <taxon>Planctomycetota</taxon>
        <taxon>Planctomycetia</taxon>
        <taxon>Pirellulales</taxon>
        <taxon>Lacipirellulaceae</taxon>
        <taxon>Botrimarina</taxon>
    </lineage>
</organism>
<evidence type="ECO:0000313" key="1">
    <source>
        <dbReference type="EMBL" id="TWT43152.1"/>
    </source>
</evidence>
<sequence>MLATLVAGCLLSGSTEALTTIFFEDFEGLQLRPPEQENGPFPRAFTHVPPPGWFRDASDVPGVGTPSVGIFEWEGWSFADKDFWRTVTRPTPTVPTPRDRFTFGQGTIAVADPDRWNDLGDPANQLGFYNTLLRTRPIDLTPATGEERLRLRFDSSWRGGCCDDGGSFNPNGNNQTALVNVVVGTQTFEVLRWESAPYYDVITQKPTTQPFASTGQPNLVNAAYRPDNFNEQVVIDLSALIPNPSGQAMGFANSMSGEDIVIEFIMEGAGDDGWWAFDDVEMGAYSTLLADMNFSGHLDTGDYGDFALGMLDEEAYRLKYFGEYPETNGSLDSTFDFDDVPWFLSKMTGVSPEPSLALAAAFAQFSVPEPGTATLVLSVLLIGGFGGVRGREQ</sequence>
<evidence type="ECO:0008006" key="3">
    <source>
        <dbReference type="Google" id="ProtNLM"/>
    </source>
</evidence>
<dbReference type="EMBL" id="SJPH01000004">
    <property type="protein sequence ID" value="TWT43152.1"/>
    <property type="molecule type" value="Genomic_DNA"/>
</dbReference>
<reference evidence="1 2" key="1">
    <citation type="submission" date="2019-02" db="EMBL/GenBank/DDBJ databases">
        <title>Deep-cultivation of Planctomycetes and their phenomic and genomic characterization uncovers novel biology.</title>
        <authorList>
            <person name="Wiegand S."/>
            <person name="Jogler M."/>
            <person name="Boedeker C."/>
            <person name="Pinto D."/>
            <person name="Vollmers J."/>
            <person name="Rivas-Marin E."/>
            <person name="Kohn T."/>
            <person name="Peeters S.H."/>
            <person name="Heuer A."/>
            <person name="Rast P."/>
            <person name="Oberbeckmann S."/>
            <person name="Bunk B."/>
            <person name="Jeske O."/>
            <person name="Meyerdierks A."/>
            <person name="Storesund J.E."/>
            <person name="Kallscheuer N."/>
            <person name="Luecker S."/>
            <person name="Lage O.M."/>
            <person name="Pohl T."/>
            <person name="Merkel B.J."/>
            <person name="Hornburger P."/>
            <person name="Mueller R.-W."/>
            <person name="Bruemmer F."/>
            <person name="Labrenz M."/>
            <person name="Spormann A.M."/>
            <person name="Op Den Camp H."/>
            <person name="Overmann J."/>
            <person name="Amann R."/>
            <person name="Jetten M.S.M."/>
            <person name="Mascher T."/>
            <person name="Medema M.H."/>
            <person name="Devos D.P."/>
            <person name="Kaster A.-K."/>
            <person name="Ovreas L."/>
            <person name="Rohde M."/>
            <person name="Galperin M.Y."/>
            <person name="Jogler C."/>
        </authorList>
    </citation>
    <scope>NUCLEOTIDE SEQUENCE [LARGE SCALE GENOMIC DNA]</scope>
    <source>
        <strain evidence="1 2">Pla111</strain>
    </source>
</reference>
<dbReference type="Proteomes" id="UP000318995">
    <property type="component" value="Unassembled WGS sequence"/>
</dbReference>
<accession>A0A5C5W065</accession>
<comment type="caution">
    <text evidence="1">The sequence shown here is derived from an EMBL/GenBank/DDBJ whole genome shotgun (WGS) entry which is preliminary data.</text>
</comment>
<gene>
    <name evidence="1" type="ORF">Pla111_21020</name>
</gene>
<proteinExistence type="predicted"/>
<protein>
    <recommendedName>
        <fullName evidence="3">PEP-CTERM protein-sorting domain-containing protein</fullName>
    </recommendedName>
</protein>
<dbReference type="AlphaFoldDB" id="A0A5C5W065"/>
<name>A0A5C5W065_9BACT</name>